<organism evidence="1 2">
    <name type="scientific">Liparis tanakae</name>
    <name type="common">Tanaka's snailfish</name>
    <dbReference type="NCBI Taxonomy" id="230148"/>
    <lineage>
        <taxon>Eukaryota</taxon>
        <taxon>Metazoa</taxon>
        <taxon>Chordata</taxon>
        <taxon>Craniata</taxon>
        <taxon>Vertebrata</taxon>
        <taxon>Euteleostomi</taxon>
        <taxon>Actinopterygii</taxon>
        <taxon>Neopterygii</taxon>
        <taxon>Teleostei</taxon>
        <taxon>Neoteleostei</taxon>
        <taxon>Acanthomorphata</taxon>
        <taxon>Eupercaria</taxon>
        <taxon>Perciformes</taxon>
        <taxon>Cottioidei</taxon>
        <taxon>Cottales</taxon>
        <taxon>Liparidae</taxon>
        <taxon>Liparis</taxon>
    </lineage>
</organism>
<sequence length="178" mass="19503">MALESGNRAAGYVIPPPGPWHSCLFRSPCCPDGCSVTYVGPSCQKQNPCYPEAVAPASGPWTVAFCPSGAMAAIRRTHRWGIPFPGRLQLCWYKQLSAMPCHPNCSKAFCERLLAHSSSSRRSGPPLRQLWRKEEEIIWTVCLTAAVEKSASSSVIQLAASGVQKDECLLTWKPRLLT</sequence>
<comment type="caution">
    <text evidence="1">The sequence shown here is derived from an EMBL/GenBank/DDBJ whole genome shotgun (WGS) entry which is preliminary data.</text>
</comment>
<gene>
    <name evidence="1" type="ORF">EYF80_042998</name>
</gene>
<evidence type="ECO:0000313" key="2">
    <source>
        <dbReference type="Proteomes" id="UP000314294"/>
    </source>
</evidence>
<dbReference type="AlphaFoldDB" id="A0A4Z2FZW2"/>
<reference evidence="1 2" key="1">
    <citation type="submission" date="2019-03" db="EMBL/GenBank/DDBJ databases">
        <title>First draft genome of Liparis tanakae, snailfish: a comprehensive survey of snailfish specific genes.</title>
        <authorList>
            <person name="Kim W."/>
            <person name="Song I."/>
            <person name="Jeong J.-H."/>
            <person name="Kim D."/>
            <person name="Kim S."/>
            <person name="Ryu S."/>
            <person name="Song J.Y."/>
            <person name="Lee S.K."/>
        </authorList>
    </citation>
    <scope>NUCLEOTIDE SEQUENCE [LARGE SCALE GENOMIC DNA]</scope>
    <source>
        <tissue evidence="1">Muscle</tissue>
    </source>
</reference>
<name>A0A4Z2FZW2_9TELE</name>
<dbReference type="EMBL" id="SRLO01000773">
    <property type="protein sequence ID" value="TNN46787.1"/>
    <property type="molecule type" value="Genomic_DNA"/>
</dbReference>
<keyword evidence="2" id="KW-1185">Reference proteome</keyword>
<accession>A0A4Z2FZW2</accession>
<proteinExistence type="predicted"/>
<evidence type="ECO:0000313" key="1">
    <source>
        <dbReference type="EMBL" id="TNN46787.1"/>
    </source>
</evidence>
<dbReference type="Proteomes" id="UP000314294">
    <property type="component" value="Unassembled WGS sequence"/>
</dbReference>
<protein>
    <submittedName>
        <fullName evidence="1">Uncharacterized protein</fullName>
    </submittedName>
</protein>